<dbReference type="Proteomes" id="UP000177117">
    <property type="component" value="Unassembled WGS sequence"/>
</dbReference>
<dbReference type="InterPro" id="IPR029058">
    <property type="entry name" value="AB_hydrolase_fold"/>
</dbReference>
<dbReference type="Gene3D" id="3.40.50.1820">
    <property type="entry name" value="alpha/beta hydrolase"/>
    <property type="match status" value="1"/>
</dbReference>
<dbReference type="EMBL" id="MGJD01000011">
    <property type="protein sequence ID" value="OGN01020.1"/>
    <property type="molecule type" value="Genomic_DNA"/>
</dbReference>
<dbReference type="AlphaFoldDB" id="A0A1F8EL12"/>
<dbReference type="SUPFAM" id="SSF53474">
    <property type="entry name" value="alpha/beta-Hydrolases"/>
    <property type="match status" value="1"/>
</dbReference>
<evidence type="ECO:0000313" key="1">
    <source>
        <dbReference type="EMBL" id="OGN01020.1"/>
    </source>
</evidence>
<evidence type="ECO:0008006" key="3">
    <source>
        <dbReference type="Google" id="ProtNLM"/>
    </source>
</evidence>
<name>A0A1F8EL12_9BACT</name>
<organism evidence="1 2">
    <name type="scientific">Candidatus Yanofskybacteria bacterium RIFCSPHIGHO2_01_FULL_41_53</name>
    <dbReference type="NCBI Taxonomy" id="1802663"/>
    <lineage>
        <taxon>Bacteria</taxon>
        <taxon>Candidatus Yanofskyibacteriota</taxon>
    </lineage>
</organism>
<dbReference type="PANTHER" id="PTHR15394:SF3">
    <property type="entry name" value="SERINE HYDROLASE RBBP9"/>
    <property type="match status" value="1"/>
</dbReference>
<dbReference type="Pfam" id="PF06821">
    <property type="entry name" value="Ser_hydrolase"/>
    <property type="match status" value="1"/>
</dbReference>
<evidence type="ECO:0000313" key="2">
    <source>
        <dbReference type="Proteomes" id="UP000177117"/>
    </source>
</evidence>
<dbReference type="GO" id="GO:0016787">
    <property type="term" value="F:hydrolase activity"/>
    <property type="evidence" value="ECO:0007669"/>
    <property type="project" value="InterPro"/>
</dbReference>
<protein>
    <recommendedName>
        <fullName evidence="3">Serine hydrolase family protein</fullName>
    </recommendedName>
</protein>
<comment type="caution">
    <text evidence="1">The sequence shown here is derived from an EMBL/GenBank/DDBJ whole genome shotgun (WGS) entry which is preliminary data.</text>
</comment>
<sequence>MPKRVYIIHGWGGNPGEGWLVWLKNNLEGSGFKVFTPNMPDTDNPRISTWTSHLDKIVGTADKNTYFIGHSIGCQTIMRYLEQLPSDQKAGGAIFVAGWFNLTDDTWDENYTKEIADEWINTRIDFNKIKQHTHKFVLINSDNDPYVPISDAELFKNNLGAKIIFERGKGHISGEDGVIELPIALEELLKMAGKN</sequence>
<proteinExistence type="predicted"/>
<gene>
    <name evidence="1" type="ORF">A2650_02165</name>
</gene>
<dbReference type="PANTHER" id="PTHR15394">
    <property type="entry name" value="SERINE HYDROLASE RBBP9"/>
    <property type="match status" value="1"/>
</dbReference>
<accession>A0A1F8EL12</accession>
<reference evidence="1 2" key="1">
    <citation type="journal article" date="2016" name="Nat. Commun.">
        <title>Thousands of microbial genomes shed light on interconnected biogeochemical processes in an aquifer system.</title>
        <authorList>
            <person name="Anantharaman K."/>
            <person name="Brown C.T."/>
            <person name="Hug L.A."/>
            <person name="Sharon I."/>
            <person name="Castelle C.J."/>
            <person name="Probst A.J."/>
            <person name="Thomas B.C."/>
            <person name="Singh A."/>
            <person name="Wilkins M.J."/>
            <person name="Karaoz U."/>
            <person name="Brodie E.L."/>
            <person name="Williams K.H."/>
            <person name="Hubbard S.S."/>
            <person name="Banfield J.F."/>
        </authorList>
    </citation>
    <scope>NUCLEOTIDE SEQUENCE [LARGE SCALE GENOMIC DNA]</scope>
</reference>
<dbReference type="InterPro" id="IPR010662">
    <property type="entry name" value="RBBP9/YdeN"/>
</dbReference>